<feature type="domain" description="ATPase F1/V1/A1 complex alpha/beta subunit nucleotide-binding" evidence="11">
    <location>
        <begin position="128"/>
        <end position="181"/>
    </location>
</feature>
<evidence type="ECO:0000256" key="6">
    <source>
        <dbReference type="ARBA" id="ARBA00022967"/>
    </source>
</evidence>
<keyword evidence="9" id="KW-0139">CF(1)</keyword>
<keyword evidence="6" id="KW-1278">Translocase</keyword>
<protein>
    <recommendedName>
        <fullName evidence="14">ATPase F1/V1/A1 complex alpha/beta subunit N-terminal domain-containing protein</fullName>
    </recommendedName>
</protein>
<dbReference type="SUPFAM" id="SSF50615">
    <property type="entry name" value="N-terminal domain of alpha and beta subunits of F1 ATP synthase"/>
    <property type="match status" value="1"/>
</dbReference>
<evidence type="ECO:0000256" key="5">
    <source>
        <dbReference type="ARBA" id="ARBA00022840"/>
    </source>
</evidence>
<feature type="non-terminal residue" evidence="13">
    <location>
        <position position="182"/>
    </location>
</feature>
<keyword evidence="4" id="KW-0547">Nucleotide-binding</keyword>
<dbReference type="InterPro" id="IPR050053">
    <property type="entry name" value="ATPase_alpha/beta_chains"/>
</dbReference>
<evidence type="ECO:0008006" key="14">
    <source>
        <dbReference type="Google" id="ProtNLM"/>
    </source>
</evidence>
<comment type="subcellular location">
    <subcellularLocation>
        <location evidence="1">Membrane</location>
    </subcellularLocation>
</comment>
<sequence>MSTGNVVQVIGAVVDVEFPRESIPRVYDALILKDGELVFEVQQQLGDGVVRAIAMGSSEGLKRGLVVENTGAPISVPVGEKTLGRVLDVLGNPIDEAGPIGASETKPIHAKAPTFEEQASSSELLETGVKVIDLLCPFSKGGKAGLFGGAGVGKTVIVMELIRNIAHEHAGYSVFAGVGERT</sequence>
<dbReference type="InterPro" id="IPR027417">
    <property type="entry name" value="P-loop_NTPase"/>
</dbReference>
<dbReference type="Pfam" id="PF02874">
    <property type="entry name" value="ATP-synt_ab_N"/>
    <property type="match status" value="1"/>
</dbReference>
<evidence type="ECO:0000256" key="7">
    <source>
        <dbReference type="ARBA" id="ARBA00023065"/>
    </source>
</evidence>
<keyword evidence="8" id="KW-0472">Membrane</keyword>
<evidence type="ECO:0000256" key="1">
    <source>
        <dbReference type="ARBA" id="ARBA00004370"/>
    </source>
</evidence>
<comment type="similarity">
    <text evidence="2">Belongs to the ATPase alpha/beta chains family.</text>
</comment>
<keyword evidence="7" id="KW-0406">Ion transport</keyword>
<organism evidence="13">
    <name type="scientific">marine metagenome</name>
    <dbReference type="NCBI Taxonomy" id="408172"/>
    <lineage>
        <taxon>unclassified sequences</taxon>
        <taxon>metagenomes</taxon>
        <taxon>ecological metagenomes</taxon>
    </lineage>
</organism>
<keyword evidence="5" id="KW-0067">ATP-binding</keyword>
<gene>
    <name evidence="13" type="ORF">METZ01_LOCUS135597</name>
</gene>
<dbReference type="GO" id="GO:0046933">
    <property type="term" value="F:proton-transporting ATP synthase activity, rotational mechanism"/>
    <property type="evidence" value="ECO:0007669"/>
    <property type="project" value="TreeGrafter"/>
</dbReference>
<dbReference type="SUPFAM" id="SSF52540">
    <property type="entry name" value="P-loop containing nucleoside triphosphate hydrolases"/>
    <property type="match status" value="1"/>
</dbReference>
<proteinExistence type="inferred from homology"/>
<evidence type="ECO:0000313" key="13">
    <source>
        <dbReference type="EMBL" id="SVA82743.1"/>
    </source>
</evidence>
<dbReference type="Gene3D" id="2.40.10.170">
    <property type="match status" value="1"/>
</dbReference>
<dbReference type="InterPro" id="IPR036121">
    <property type="entry name" value="ATPase_F1/V1/A1_a/bsu_N_sf"/>
</dbReference>
<evidence type="ECO:0000259" key="11">
    <source>
        <dbReference type="Pfam" id="PF00006"/>
    </source>
</evidence>
<evidence type="ECO:0000256" key="9">
    <source>
        <dbReference type="ARBA" id="ARBA00023196"/>
    </source>
</evidence>
<evidence type="ECO:0000256" key="8">
    <source>
        <dbReference type="ARBA" id="ARBA00023136"/>
    </source>
</evidence>
<dbReference type="InterPro" id="IPR000194">
    <property type="entry name" value="ATPase_F1/V1/A1_a/bsu_nucl-bd"/>
</dbReference>
<keyword evidence="3" id="KW-0813">Transport</keyword>
<evidence type="ECO:0000256" key="3">
    <source>
        <dbReference type="ARBA" id="ARBA00022448"/>
    </source>
</evidence>
<keyword evidence="10" id="KW-0066">ATP synthesis</keyword>
<accession>A0A381Z1Q2</accession>
<name>A0A381Z1Q2_9ZZZZ</name>
<evidence type="ECO:0000256" key="10">
    <source>
        <dbReference type="ARBA" id="ARBA00023310"/>
    </source>
</evidence>
<feature type="domain" description="ATPase F1/V1/A1 complex alpha/beta subunit N-terminal" evidence="12">
    <location>
        <begin position="6"/>
        <end position="71"/>
    </location>
</feature>
<dbReference type="Gene3D" id="3.40.50.300">
    <property type="entry name" value="P-loop containing nucleotide triphosphate hydrolases"/>
    <property type="match status" value="1"/>
</dbReference>
<evidence type="ECO:0000256" key="2">
    <source>
        <dbReference type="ARBA" id="ARBA00008936"/>
    </source>
</evidence>
<dbReference type="GO" id="GO:0045259">
    <property type="term" value="C:proton-transporting ATP synthase complex"/>
    <property type="evidence" value="ECO:0007669"/>
    <property type="project" value="UniProtKB-KW"/>
</dbReference>
<dbReference type="EMBL" id="UINC01019530">
    <property type="protein sequence ID" value="SVA82743.1"/>
    <property type="molecule type" value="Genomic_DNA"/>
</dbReference>
<dbReference type="CDD" id="cd18115">
    <property type="entry name" value="ATP-synt_F1_beta_N"/>
    <property type="match status" value="1"/>
</dbReference>
<dbReference type="PANTHER" id="PTHR15184:SF71">
    <property type="entry name" value="ATP SYNTHASE SUBUNIT BETA, MITOCHONDRIAL"/>
    <property type="match status" value="1"/>
</dbReference>
<evidence type="ECO:0000259" key="12">
    <source>
        <dbReference type="Pfam" id="PF02874"/>
    </source>
</evidence>
<dbReference type="PANTHER" id="PTHR15184">
    <property type="entry name" value="ATP SYNTHASE"/>
    <property type="match status" value="1"/>
</dbReference>
<reference evidence="13" key="1">
    <citation type="submission" date="2018-05" db="EMBL/GenBank/DDBJ databases">
        <authorList>
            <person name="Lanie J.A."/>
            <person name="Ng W.-L."/>
            <person name="Kazmierczak K.M."/>
            <person name="Andrzejewski T.M."/>
            <person name="Davidsen T.M."/>
            <person name="Wayne K.J."/>
            <person name="Tettelin H."/>
            <person name="Glass J.I."/>
            <person name="Rusch D."/>
            <person name="Podicherti R."/>
            <person name="Tsui H.-C.T."/>
            <person name="Winkler M.E."/>
        </authorList>
    </citation>
    <scope>NUCLEOTIDE SEQUENCE</scope>
</reference>
<dbReference type="Pfam" id="PF00006">
    <property type="entry name" value="ATP-synt_ab"/>
    <property type="match status" value="1"/>
</dbReference>
<evidence type="ECO:0000256" key="4">
    <source>
        <dbReference type="ARBA" id="ARBA00022741"/>
    </source>
</evidence>
<dbReference type="GO" id="GO:0005524">
    <property type="term" value="F:ATP binding"/>
    <property type="evidence" value="ECO:0007669"/>
    <property type="project" value="UniProtKB-KW"/>
</dbReference>
<dbReference type="AlphaFoldDB" id="A0A381Z1Q2"/>
<dbReference type="InterPro" id="IPR004100">
    <property type="entry name" value="ATPase_F1/V1/A1_a/bsu_N"/>
</dbReference>